<gene>
    <name evidence="2" type="primary">LOC109114208</name>
</gene>
<accession>A0A1U8Q202</accession>
<evidence type="ECO:0000313" key="2">
    <source>
        <dbReference type="RefSeq" id="XP_019052070.1"/>
    </source>
</evidence>
<dbReference type="Proteomes" id="UP000189703">
    <property type="component" value="Unplaced"/>
</dbReference>
<dbReference type="KEGG" id="nnu:109114208"/>
<protein>
    <submittedName>
        <fullName evidence="2">Uncharacterized protein LOC109114208</fullName>
    </submittedName>
</protein>
<dbReference type="GeneID" id="109114208"/>
<sequence length="143" mass="16030">MEGIPYDPEIERTLCIRLRAARQVRAETEEMAEPRTMMDYAKPTLTGAALSIVRPAISANNFEIKPAIIQMIQNTVQFCGMANEDPNSHIANFLEICDTFKHNGVSDDVVRLRLFPFSLKDKAKTWLNSLPAGSIATWDEMAS</sequence>
<reference evidence="2" key="1">
    <citation type="submission" date="2025-08" db="UniProtKB">
        <authorList>
            <consortium name="RefSeq"/>
        </authorList>
    </citation>
    <scope>IDENTIFICATION</scope>
</reference>
<keyword evidence="1" id="KW-1185">Reference proteome</keyword>
<dbReference type="PANTHER" id="PTHR33223:SF11">
    <property type="entry name" value="ELEMENT PROTEIN, PUTATIVE-RELATED"/>
    <property type="match status" value="1"/>
</dbReference>
<dbReference type="PANTHER" id="PTHR33223">
    <property type="entry name" value="CCHC-TYPE DOMAIN-CONTAINING PROTEIN"/>
    <property type="match status" value="1"/>
</dbReference>
<dbReference type="InParanoid" id="A0A1U8Q202"/>
<dbReference type="AlphaFoldDB" id="A0A1U8Q202"/>
<dbReference type="OrthoDB" id="694224at2759"/>
<organism evidence="1 2">
    <name type="scientific">Nelumbo nucifera</name>
    <name type="common">Sacred lotus</name>
    <dbReference type="NCBI Taxonomy" id="4432"/>
    <lineage>
        <taxon>Eukaryota</taxon>
        <taxon>Viridiplantae</taxon>
        <taxon>Streptophyta</taxon>
        <taxon>Embryophyta</taxon>
        <taxon>Tracheophyta</taxon>
        <taxon>Spermatophyta</taxon>
        <taxon>Magnoliopsida</taxon>
        <taxon>Proteales</taxon>
        <taxon>Nelumbonaceae</taxon>
        <taxon>Nelumbo</taxon>
    </lineage>
</organism>
<dbReference type="RefSeq" id="XP_019052070.1">
    <property type="nucleotide sequence ID" value="XM_019196525.1"/>
</dbReference>
<evidence type="ECO:0000313" key="1">
    <source>
        <dbReference type="Proteomes" id="UP000189703"/>
    </source>
</evidence>
<proteinExistence type="predicted"/>
<name>A0A1U8Q202_NELNU</name>
<dbReference type="OMA" id="MANEDPN"/>